<dbReference type="RefSeq" id="WP_009894744.1">
    <property type="nucleotide sequence ID" value="NZ_AP031492.1"/>
</dbReference>
<evidence type="ECO:0000313" key="2">
    <source>
        <dbReference type="EMBL" id="CDS85241.1"/>
    </source>
</evidence>
<dbReference type="Proteomes" id="UP000189137">
    <property type="component" value="Unassembled WGS sequence"/>
</dbReference>
<reference evidence="4 6" key="2">
    <citation type="submission" date="2019-02" db="EMBL/GenBank/DDBJ databases">
        <authorList>
            <consortium name="Pathogen Informatics"/>
        </authorList>
    </citation>
    <scope>NUCLEOTIDE SEQUENCE [LARGE SCALE GENOMIC DNA]</scope>
    <source>
        <strain evidence="4">Clo34</strain>
        <strain evidence="6">clo34</strain>
        <strain evidence="3 5">VRECD0157</strain>
    </source>
</reference>
<dbReference type="EMBL" id="LK932490">
    <property type="protein sequence ID" value="CDS84711.1"/>
    <property type="molecule type" value="Genomic_DNA"/>
</dbReference>
<dbReference type="AlphaFoldDB" id="A0A069A996"/>
<accession>A0A069A996</accession>
<evidence type="ECO:0000313" key="4">
    <source>
        <dbReference type="EMBL" id="VFD36776.1"/>
    </source>
</evidence>
<organism evidence="1">
    <name type="scientific">Clostridioides difficile</name>
    <name type="common">Peptoclostridium difficile</name>
    <dbReference type="NCBI Taxonomy" id="1496"/>
    <lineage>
        <taxon>Bacteria</taxon>
        <taxon>Bacillati</taxon>
        <taxon>Bacillota</taxon>
        <taxon>Clostridia</taxon>
        <taxon>Peptostreptococcales</taxon>
        <taxon>Peptostreptococcaceae</taxon>
        <taxon>Clostridioides</taxon>
    </lineage>
</organism>
<sequence length="75" mass="8551">MGFEISGNLNFDSVIDDLKKEVENNPTIFTSQNVGNKFKEKCKICEKISEFEILEDGKVKCLECGTEFELNLKVE</sequence>
<gene>
    <name evidence="1" type="ORF">BN1096_390004</name>
    <name evidence="2" type="ORF">BN1097_410002</name>
    <name evidence="4" type="ORF">SAMEA1402399_04190</name>
    <name evidence="3" type="ORF">SAMEA3375112_04179</name>
</gene>
<dbReference type="KEGG" id="pdf:CD630DERM_09420"/>
<dbReference type="PATRIC" id="fig|1496.897.peg.1492"/>
<dbReference type="KEGG" id="pdf:CD630DERM_29240"/>
<evidence type="ECO:0000313" key="3">
    <source>
        <dbReference type="EMBL" id="SJT28955.1"/>
    </source>
</evidence>
<proteinExistence type="predicted"/>
<dbReference type="EMBL" id="CAADAN010000035">
    <property type="protein sequence ID" value="VFD36776.1"/>
    <property type="molecule type" value="Genomic_DNA"/>
</dbReference>
<dbReference type="Proteomes" id="UP000411588">
    <property type="component" value="Unassembled WGS sequence"/>
</dbReference>
<dbReference type="EMBL" id="FUPS01000027">
    <property type="protein sequence ID" value="SJT28955.1"/>
    <property type="molecule type" value="Genomic_DNA"/>
</dbReference>
<protein>
    <submittedName>
        <fullName evidence="1">Putative phage protein</fullName>
    </submittedName>
</protein>
<reference evidence="1" key="1">
    <citation type="submission" date="2014-07" db="EMBL/GenBank/DDBJ databases">
        <authorList>
            <person name="Monot Marc"/>
        </authorList>
    </citation>
    <scope>NUCLEOTIDE SEQUENCE</scope>
    <source>
        <strain evidence="2">7032994</strain>
    </source>
</reference>
<name>A0A069A996_CLODI</name>
<evidence type="ECO:0000313" key="6">
    <source>
        <dbReference type="Proteomes" id="UP000411588"/>
    </source>
</evidence>
<evidence type="ECO:0000313" key="1">
    <source>
        <dbReference type="EMBL" id="CDS84711.1"/>
    </source>
</evidence>
<evidence type="ECO:0000313" key="5">
    <source>
        <dbReference type="Proteomes" id="UP000189137"/>
    </source>
</evidence>
<dbReference type="EMBL" id="LK932378">
    <property type="protein sequence ID" value="CDS85241.1"/>
    <property type="molecule type" value="Genomic_DNA"/>
</dbReference>